<dbReference type="EMBL" id="CP157743">
    <property type="protein sequence ID" value="XBS19987.1"/>
    <property type="molecule type" value="Genomic_DNA"/>
</dbReference>
<dbReference type="KEGG" id="mech:Q9L42_016755"/>
<evidence type="ECO:0000313" key="2">
    <source>
        <dbReference type="EMBL" id="XBS19987.1"/>
    </source>
</evidence>
<feature type="domain" description="MJ1316 RNA cyclic group end recognition" evidence="1">
    <location>
        <begin position="21"/>
        <end position="102"/>
    </location>
</feature>
<protein>
    <submittedName>
        <fullName evidence="2">DUF504 domain-containing protein</fullName>
    </submittedName>
</protein>
<keyword evidence="3" id="KW-1185">Reference proteome</keyword>
<accession>A0AAU7NSL3</accession>
<name>A0AAU7NSL3_9GAMM</name>
<sequence>MHRKILTFNVDIEKIEHERSMQPVQKILSRIRWDEHLAGHDFKIGYYDRVERRLIVVPFKEIIFPKNEHFSFEVVDQEGRVHSVPYHRVKAIYQDDRLIWHREH</sequence>
<dbReference type="InterPro" id="IPR040459">
    <property type="entry name" value="MJ1316"/>
</dbReference>
<dbReference type="AlphaFoldDB" id="A0AAU7NSL3"/>
<dbReference type="RefSeq" id="WP_349431458.1">
    <property type="nucleotide sequence ID" value="NZ_CP157743.1"/>
</dbReference>
<gene>
    <name evidence="2" type="ORF">Q9L42_016755</name>
</gene>
<proteinExistence type="predicted"/>
<dbReference type="Pfam" id="PF04457">
    <property type="entry name" value="MJ1316"/>
    <property type="match status" value="1"/>
</dbReference>
<reference evidence="2 3" key="1">
    <citation type="journal article" date="2024" name="Microbiology">
        <title>Methylomarinum rosea sp. nov., a novel halophilic methanotrophic bacterium from the hypersaline Lake Elton.</title>
        <authorList>
            <person name="Suleimanov R.Z."/>
            <person name="Oshkin I.Y."/>
            <person name="Danilova O.V."/>
            <person name="Suzina N.E."/>
            <person name="Dedysh S.N."/>
        </authorList>
    </citation>
    <scope>NUCLEOTIDE SEQUENCE [LARGE SCALE GENOMIC DNA]</scope>
    <source>
        <strain evidence="2 3">Ch1-1</strain>
    </source>
</reference>
<evidence type="ECO:0000259" key="1">
    <source>
        <dbReference type="Pfam" id="PF04457"/>
    </source>
</evidence>
<organism evidence="2 3">
    <name type="scientific">Methylomarinum roseum</name>
    <dbReference type="NCBI Taxonomy" id="3067653"/>
    <lineage>
        <taxon>Bacteria</taxon>
        <taxon>Pseudomonadati</taxon>
        <taxon>Pseudomonadota</taxon>
        <taxon>Gammaproteobacteria</taxon>
        <taxon>Methylococcales</taxon>
        <taxon>Methylococcaceae</taxon>
        <taxon>Methylomarinum</taxon>
    </lineage>
</organism>
<evidence type="ECO:0000313" key="3">
    <source>
        <dbReference type="Proteomes" id="UP001225378"/>
    </source>
</evidence>
<dbReference type="Proteomes" id="UP001225378">
    <property type="component" value="Chromosome"/>
</dbReference>